<evidence type="ECO:0000313" key="2">
    <source>
        <dbReference type="Proteomes" id="UP001590951"/>
    </source>
</evidence>
<evidence type="ECO:0000313" key="1">
    <source>
        <dbReference type="EMBL" id="KAL2057090.1"/>
    </source>
</evidence>
<proteinExistence type="predicted"/>
<sequence length="195" mass="20474">MQKSHGSRPIALDVAQAVTHEAIYIAQGMLKATDEITNGPVAAANAALEGAGTVGQAAVDLASEALKEAQKASLAVLAGAQATLDEWLAYEAATLALKVAKEADSGAMLLAEAGVKVVDAVSQVAMRAWRFVLSSIVSFVNLTDIVLTTELRKAAGDFAFSADIKGTIGDDNFFQFQVEFDTKKILEFIKAISDK</sequence>
<gene>
    <name evidence="1" type="ORF">ABVK25_002829</name>
</gene>
<protein>
    <submittedName>
        <fullName evidence="1">Uncharacterized protein</fullName>
    </submittedName>
</protein>
<keyword evidence="2" id="KW-1185">Reference proteome</keyword>
<dbReference type="EMBL" id="JBHFEH010000006">
    <property type="protein sequence ID" value="KAL2057090.1"/>
    <property type="molecule type" value="Genomic_DNA"/>
</dbReference>
<name>A0ABR4BHE6_9LECA</name>
<dbReference type="Proteomes" id="UP001590951">
    <property type="component" value="Unassembled WGS sequence"/>
</dbReference>
<accession>A0ABR4BHE6</accession>
<organism evidence="1 2">
    <name type="scientific">Lepraria finkii</name>
    <dbReference type="NCBI Taxonomy" id="1340010"/>
    <lineage>
        <taxon>Eukaryota</taxon>
        <taxon>Fungi</taxon>
        <taxon>Dikarya</taxon>
        <taxon>Ascomycota</taxon>
        <taxon>Pezizomycotina</taxon>
        <taxon>Lecanoromycetes</taxon>
        <taxon>OSLEUM clade</taxon>
        <taxon>Lecanoromycetidae</taxon>
        <taxon>Lecanorales</taxon>
        <taxon>Lecanorineae</taxon>
        <taxon>Stereocaulaceae</taxon>
        <taxon>Lepraria</taxon>
    </lineage>
</organism>
<reference evidence="1 2" key="1">
    <citation type="submission" date="2024-09" db="EMBL/GenBank/DDBJ databases">
        <title>Rethinking Asexuality: The Enigmatic Case of Functional Sexual Genes in Lepraria (Stereocaulaceae).</title>
        <authorList>
            <person name="Doellman M."/>
            <person name="Sun Y."/>
            <person name="Barcenas-Pena A."/>
            <person name="Lumbsch H.T."/>
            <person name="Grewe F."/>
        </authorList>
    </citation>
    <scope>NUCLEOTIDE SEQUENCE [LARGE SCALE GENOMIC DNA]</scope>
    <source>
        <strain evidence="1 2">Grewe 0041</strain>
    </source>
</reference>
<comment type="caution">
    <text evidence="1">The sequence shown here is derived from an EMBL/GenBank/DDBJ whole genome shotgun (WGS) entry which is preliminary data.</text>
</comment>